<keyword evidence="12" id="KW-0411">Iron-sulfur</keyword>
<dbReference type="PANTHER" id="PTHR30454:SF0">
    <property type="entry name" value="4-HYDROXY-3-METHYLBUT-2-EN-1-YL DIPHOSPHATE SYNTHASE (FERREDOXIN), CHLOROPLASTIC"/>
    <property type="match status" value="1"/>
</dbReference>
<evidence type="ECO:0000256" key="11">
    <source>
        <dbReference type="ARBA" id="ARBA00023004"/>
    </source>
</evidence>
<dbReference type="GO" id="GO:0008360">
    <property type="term" value="P:regulation of cell shape"/>
    <property type="evidence" value="ECO:0007669"/>
    <property type="project" value="UniProtKB-KW"/>
</dbReference>
<dbReference type="SUPFAM" id="SSF47413">
    <property type="entry name" value="lambda repressor-like DNA-binding domains"/>
    <property type="match status" value="1"/>
</dbReference>
<dbReference type="InterPro" id="IPR001387">
    <property type="entry name" value="Cro/C1-type_HTH"/>
</dbReference>
<dbReference type="PROSITE" id="PS50943">
    <property type="entry name" value="HTH_CROC1"/>
    <property type="match status" value="1"/>
</dbReference>
<evidence type="ECO:0000256" key="7">
    <source>
        <dbReference type="ARBA" id="ARBA00022960"/>
    </source>
</evidence>
<dbReference type="Pfam" id="PF13413">
    <property type="entry name" value="HTH_25"/>
    <property type="match status" value="1"/>
</dbReference>
<keyword evidence="6" id="KW-0479">Metal-binding</keyword>
<feature type="domain" description="HTH cro/C1-type" evidence="18">
    <location>
        <begin position="19"/>
        <end position="52"/>
    </location>
</feature>
<dbReference type="NCBIfam" id="NF008109">
    <property type="entry name" value="PRK10856.1"/>
    <property type="match status" value="1"/>
</dbReference>
<dbReference type="FunFam" id="3.20.20.20:FF:000001">
    <property type="entry name" value="4-hydroxy-3-methylbut-2-en-1-yl diphosphate synthase (flavodoxin)"/>
    <property type="match status" value="1"/>
</dbReference>
<dbReference type="Gene3D" id="1.10.260.40">
    <property type="entry name" value="lambda repressor-like DNA-binding domains"/>
    <property type="match status" value="1"/>
</dbReference>
<dbReference type="InterPro" id="IPR004588">
    <property type="entry name" value="IspG_bac-typ"/>
</dbReference>
<dbReference type="InterPro" id="IPR011005">
    <property type="entry name" value="Dihydropteroate_synth-like_sf"/>
</dbReference>
<keyword evidence="20" id="KW-1185">Reference proteome</keyword>
<dbReference type="InterPro" id="IPR058579">
    <property type="entry name" value="IspG_C"/>
</dbReference>
<dbReference type="InterPro" id="IPR010982">
    <property type="entry name" value="Lambda_DNA-bd_dom_sf"/>
</dbReference>
<evidence type="ECO:0000256" key="15">
    <source>
        <dbReference type="ARBA" id="ARBA00023229"/>
    </source>
</evidence>
<keyword evidence="3" id="KW-0004">4Fe-4S</keyword>
<dbReference type="GO" id="GO:0051539">
    <property type="term" value="F:4 iron, 4 sulfur cluster binding"/>
    <property type="evidence" value="ECO:0007669"/>
    <property type="project" value="UniProtKB-KW"/>
</dbReference>
<keyword evidence="10" id="KW-0560">Oxidoreductase</keyword>
<evidence type="ECO:0000256" key="2">
    <source>
        <dbReference type="ARBA" id="ARBA00022475"/>
    </source>
</evidence>
<dbReference type="GO" id="GO:0016020">
    <property type="term" value="C:membrane"/>
    <property type="evidence" value="ECO:0007669"/>
    <property type="project" value="InterPro"/>
</dbReference>
<dbReference type="NCBIfam" id="NF001540">
    <property type="entry name" value="PRK00366.1"/>
    <property type="match status" value="1"/>
</dbReference>
<feature type="compositionally biased region" description="Polar residues" evidence="16">
    <location>
        <begin position="145"/>
        <end position="167"/>
    </location>
</feature>
<evidence type="ECO:0000256" key="10">
    <source>
        <dbReference type="ARBA" id="ARBA00023002"/>
    </source>
</evidence>
<keyword evidence="7" id="KW-0133">Cell shape</keyword>
<dbReference type="GO" id="GO:0016114">
    <property type="term" value="P:terpenoid biosynthetic process"/>
    <property type="evidence" value="ECO:0007669"/>
    <property type="project" value="InterPro"/>
</dbReference>
<keyword evidence="13" id="KW-0238">DNA-binding</keyword>
<keyword evidence="15" id="KW-0414">Isoprene biosynthesis</keyword>
<dbReference type="OrthoDB" id="419345at2759"/>
<dbReference type="Gene3D" id="3.20.20.20">
    <property type="entry name" value="Dihydropteroate synthase-like"/>
    <property type="match status" value="1"/>
</dbReference>
<dbReference type="Gene3D" id="3.30.413.10">
    <property type="entry name" value="Sulfite Reductase Hemoprotein, domain 1"/>
    <property type="match status" value="1"/>
</dbReference>
<gene>
    <name evidence="19" type="ORF">TTRE_0000811401</name>
</gene>
<dbReference type="SUPFAM" id="SSF51717">
    <property type="entry name" value="Dihydropteroate synthetase-like"/>
    <property type="match status" value="1"/>
</dbReference>
<reference evidence="19" key="1">
    <citation type="submission" date="2014-01" db="EMBL/GenBank/DDBJ databases">
        <authorList>
            <person name="Aslett M."/>
        </authorList>
    </citation>
    <scope>NUCLEOTIDE SEQUENCE</scope>
</reference>
<evidence type="ECO:0000256" key="13">
    <source>
        <dbReference type="ARBA" id="ARBA00023125"/>
    </source>
</evidence>
<keyword evidence="11" id="KW-0408">Iron</keyword>
<dbReference type="FunFam" id="3.30.413.10:FF:000002">
    <property type="entry name" value="4-hydroxy-3-methylbut-2-en-1-yl diphosphate synthase (flavodoxin)"/>
    <property type="match status" value="1"/>
</dbReference>
<evidence type="ECO:0000313" key="19">
    <source>
        <dbReference type="EMBL" id="CDW59774.1"/>
    </source>
</evidence>
<dbReference type="HAMAP" id="MF_02017">
    <property type="entry name" value="RodZ"/>
    <property type="match status" value="1"/>
</dbReference>
<feature type="compositionally biased region" description="Low complexity" evidence="16">
    <location>
        <begin position="168"/>
        <end position="207"/>
    </location>
</feature>
<evidence type="ECO:0000256" key="16">
    <source>
        <dbReference type="SAM" id="MobiDB-lite"/>
    </source>
</evidence>
<feature type="compositionally biased region" description="Polar residues" evidence="16">
    <location>
        <begin position="208"/>
        <end position="218"/>
    </location>
</feature>
<evidence type="ECO:0000256" key="14">
    <source>
        <dbReference type="ARBA" id="ARBA00023136"/>
    </source>
</evidence>
<dbReference type="GO" id="GO:0046872">
    <property type="term" value="F:metal ion binding"/>
    <property type="evidence" value="ECO:0007669"/>
    <property type="project" value="UniProtKB-KW"/>
</dbReference>
<keyword evidence="9 17" id="KW-1133">Transmembrane helix</keyword>
<dbReference type="PANTHER" id="PTHR30454">
    <property type="entry name" value="4-HYDROXY-3-METHYLBUT-2-EN-1-YL DIPHOSPHATE SYNTHASE"/>
    <property type="match status" value="1"/>
</dbReference>
<dbReference type="STRING" id="36087.A0A077ZJ58"/>
<dbReference type="FunFam" id="1.10.260.40:FF:000014">
    <property type="entry name" value="Cytoskeleton protein RodZ"/>
    <property type="match status" value="1"/>
</dbReference>
<dbReference type="Pfam" id="PF13464">
    <property type="entry name" value="RodZ_C"/>
    <property type="match status" value="1"/>
</dbReference>
<keyword evidence="14 17" id="KW-0472">Membrane</keyword>
<dbReference type="SMART" id="SM00530">
    <property type="entry name" value="HTH_XRE"/>
    <property type="match status" value="1"/>
</dbReference>
<comment type="cofactor">
    <cofactor evidence="1">
        <name>[4Fe-4S] cluster</name>
        <dbReference type="ChEBI" id="CHEBI:49883"/>
    </cofactor>
</comment>
<evidence type="ECO:0000256" key="5">
    <source>
        <dbReference type="ARBA" id="ARBA00022692"/>
    </source>
</evidence>
<evidence type="ECO:0000256" key="8">
    <source>
        <dbReference type="ARBA" id="ARBA00022968"/>
    </source>
</evidence>
<dbReference type="GO" id="GO:0046429">
    <property type="term" value="F:4-hydroxy-3-methylbut-2-en-1-yl diphosphate synthase activity (ferredoxin)"/>
    <property type="evidence" value="ECO:0007669"/>
    <property type="project" value="InterPro"/>
</dbReference>
<keyword evidence="4" id="KW-0997">Cell inner membrane</keyword>
<dbReference type="Pfam" id="PF26540">
    <property type="entry name" value="GcpE_C"/>
    <property type="match status" value="1"/>
</dbReference>
<dbReference type="InterPro" id="IPR058578">
    <property type="entry name" value="IspG_TIM"/>
</dbReference>
<keyword evidence="2" id="KW-1003">Cell membrane</keyword>
<dbReference type="HAMAP" id="MF_00159">
    <property type="entry name" value="IspG"/>
    <property type="match status" value="1"/>
</dbReference>
<accession>A0A077ZJ58</accession>
<dbReference type="InterPro" id="IPR045854">
    <property type="entry name" value="NO2/SO3_Rdtase_4Fe4S_sf"/>
</dbReference>
<evidence type="ECO:0000256" key="17">
    <source>
        <dbReference type="SAM" id="Phobius"/>
    </source>
</evidence>
<evidence type="ECO:0000256" key="4">
    <source>
        <dbReference type="ARBA" id="ARBA00022519"/>
    </source>
</evidence>
<dbReference type="Pfam" id="PF04551">
    <property type="entry name" value="GcpE"/>
    <property type="match status" value="1"/>
</dbReference>
<dbReference type="Proteomes" id="UP000030665">
    <property type="component" value="Unassembled WGS sequence"/>
</dbReference>
<evidence type="ECO:0000256" key="1">
    <source>
        <dbReference type="ARBA" id="ARBA00001966"/>
    </source>
</evidence>
<evidence type="ECO:0000256" key="6">
    <source>
        <dbReference type="ARBA" id="ARBA00022723"/>
    </source>
</evidence>
<name>A0A077ZJ58_TRITR</name>
<proteinExistence type="inferred from homology"/>
<evidence type="ECO:0000256" key="9">
    <source>
        <dbReference type="ARBA" id="ARBA00022989"/>
    </source>
</evidence>
<keyword evidence="5 17" id="KW-0812">Transmembrane</keyword>
<keyword evidence="8" id="KW-0735">Signal-anchor</keyword>
<dbReference type="EMBL" id="HG806723">
    <property type="protein sequence ID" value="CDW59774.1"/>
    <property type="molecule type" value="Genomic_DNA"/>
</dbReference>
<dbReference type="InterPro" id="IPR023690">
    <property type="entry name" value="RodZ"/>
</dbReference>
<protein>
    <submittedName>
        <fullName evidence="19">GcpE and DUF4115 and HTH 25 domain containing pro tein</fullName>
    </submittedName>
</protein>
<reference evidence="19" key="2">
    <citation type="submission" date="2014-03" db="EMBL/GenBank/DDBJ databases">
        <title>The whipworm genome and dual-species transcriptomics of an intimate host-pathogen interaction.</title>
        <authorList>
            <person name="Foth B.J."/>
            <person name="Tsai I.J."/>
            <person name="Reid A.J."/>
            <person name="Bancroft A.J."/>
            <person name="Nichol S."/>
            <person name="Tracey A."/>
            <person name="Holroyd N."/>
            <person name="Cotton J.A."/>
            <person name="Stanley E.J."/>
            <person name="Zarowiecki M."/>
            <person name="Liu J.Z."/>
            <person name="Huckvale T."/>
            <person name="Cooper P.J."/>
            <person name="Grencis R.K."/>
            <person name="Berriman M."/>
        </authorList>
    </citation>
    <scope>NUCLEOTIDE SEQUENCE [LARGE SCALE GENOMIC DNA]</scope>
</reference>
<dbReference type="NCBIfam" id="TIGR00612">
    <property type="entry name" value="ispG_gcpE"/>
    <property type="match status" value="1"/>
</dbReference>
<feature type="compositionally biased region" description="Low complexity" evidence="16">
    <location>
        <begin position="219"/>
        <end position="241"/>
    </location>
</feature>
<evidence type="ECO:0000259" key="18">
    <source>
        <dbReference type="PROSITE" id="PS50943"/>
    </source>
</evidence>
<sequence>MNTEATHDQNEALTTGARLRNAREQLGLSQQAVAERLCLKVSTVRDIEEDKAPADLASTFLRGYIRSYARLVHIPEEELLPGLEKQAPLRAAKVAPMQSFSLGKRRKKRDGWLMTFTWLVLFVVIGLSGAWWWQDHKAQQEEITTMADQSSAELSSNSEQGQSVPLNTSTTTDPATTSTPPASVDTTATNTQTPAVTAPAPAVDPQQNAVVSPSQANVDTAATPASTAATTPDGAAPLPTDQAGVTTPVADPNALVMNFTADCWLEVTDATGKKLFSGMQRKDGNLNLTGQAPYKLKIGAPAAVQIQYQGKPVDLSRFIRTNQVARLTLNAEQSPAQKSTRIYVGNVPIGDGAPIAVQSMTNTRTTDVEATVNQIKALERVGADIVRVSVPTMDAAEAFKLIKQRVNVPLVADIHFDYRIALKVAEYGVDCLRINPGNIGNEERIRMVVDCARDKNIPIRIGVNAGSLEKDLQEKYGEPTSQALLESAMRHVDHLDRLNFDQFKVSVKASDVFLAVESYRLLAKQIDQPLHLGITEAGGARSGAVKSAIGLGLLLSEGIGDTLRVSLAADPVEEIKVGFDILKSLRIRSRGINFIACPTCSRQEFDVIGTVNALEQRLEDIITPMDVSIIGCVVNGPGEALVSTLGVTGGNKKSGLYEDGVRKDRLDNNDMIDQLEARIRAKASQLDEARRIDVQQVEK</sequence>
<organism evidence="19 20">
    <name type="scientific">Trichuris trichiura</name>
    <name type="common">Whipworm</name>
    <name type="synonym">Trichocephalus trichiurus</name>
    <dbReference type="NCBI Taxonomy" id="36087"/>
    <lineage>
        <taxon>Eukaryota</taxon>
        <taxon>Metazoa</taxon>
        <taxon>Ecdysozoa</taxon>
        <taxon>Nematoda</taxon>
        <taxon>Enoplea</taxon>
        <taxon>Dorylaimia</taxon>
        <taxon>Trichinellida</taxon>
        <taxon>Trichuridae</taxon>
        <taxon>Trichuris</taxon>
    </lineage>
</organism>
<feature type="transmembrane region" description="Helical" evidence="17">
    <location>
        <begin position="112"/>
        <end position="133"/>
    </location>
</feature>
<dbReference type="CDD" id="cd00093">
    <property type="entry name" value="HTH_XRE"/>
    <property type="match status" value="1"/>
</dbReference>
<evidence type="ECO:0000313" key="20">
    <source>
        <dbReference type="Proteomes" id="UP000030665"/>
    </source>
</evidence>
<dbReference type="InterPro" id="IPR025194">
    <property type="entry name" value="RodZ-like_C"/>
</dbReference>
<evidence type="ECO:0000256" key="12">
    <source>
        <dbReference type="ARBA" id="ARBA00023014"/>
    </source>
</evidence>
<dbReference type="GO" id="GO:0003677">
    <property type="term" value="F:DNA binding"/>
    <property type="evidence" value="ECO:0007669"/>
    <property type="project" value="UniProtKB-KW"/>
</dbReference>
<evidence type="ECO:0000256" key="3">
    <source>
        <dbReference type="ARBA" id="ARBA00022485"/>
    </source>
</evidence>
<dbReference type="AlphaFoldDB" id="A0A077ZJ58"/>
<dbReference type="SUPFAM" id="SSF56014">
    <property type="entry name" value="Nitrite and sulphite reductase 4Fe-4S domain-like"/>
    <property type="match status" value="1"/>
</dbReference>
<feature type="region of interest" description="Disordered" evidence="16">
    <location>
        <begin position="145"/>
        <end position="243"/>
    </location>
</feature>